<proteinExistence type="predicted"/>
<accession>A0ABM4X6T5</accession>
<keyword evidence="2" id="KW-1185">Reference proteome</keyword>
<dbReference type="Pfam" id="PF20811">
    <property type="entry name" value="PARG_cat_N"/>
    <property type="match status" value="1"/>
</dbReference>
<dbReference type="RefSeq" id="XP_071939748.1">
    <property type="nucleotide sequence ID" value="XM_072083647.1"/>
</dbReference>
<sequence>MRAKLVLNISTKNETHYRRQQQQPLDSNTTCLRLLDSQQPGLVLLSQELIAALLSCAFFSLFPAANRGATYLPAINFHHLFANVLRALFVDIKEQPAWATLSKTDDFFFFETGGHKVPMGLKFQWVNCVKT</sequence>
<dbReference type="Proteomes" id="UP001652660">
    <property type="component" value="Chromosome 3e"/>
</dbReference>
<feature type="domain" description="PARG helical" evidence="1">
    <location>
        <begin position="3"/>
        <end position="83"/>
    </location>
</feature>
<dbReference type="GeneID" id="140038334"/>
<evidence type="ECO:0000313" key="3">
    <source>
        <dbReference type="RefSeq" id="XP_071939748.1"/>
    </source>
</evidence>
<evidence type="ECO:0000259" key="1">
    <source>
        <dbReference type="Pfam" id="PF20811"/>
    </source>
</evidence>
<gene>
    <name evidence="3" type="primary">LOC140038334</name>
</gene>
<protein>
    <submittedName>
        <fullName evidence="3">Probable poly(ADP-ribose) glycohydrolase 2</fullName>
    </submittedName>
</protein>
<dbReference type="InterPro" id="IPR048362">
    <property type="entry name" value="PARG_helical"/>
</dbReference>
<evidence type="ECO:0000313" key="2">
    <source>
        <dbReference type="Proteomes" id="UP001652660"/>
    </source>
</evidence>
<organism evidence="2 3">
    <name type="scientific">Coffea arabica</name>
    <name type="common">Arabian coffee</name>
    <dbReference type="NCBI Taxonomy" id="13443"/>
    <lineage>
        <taxon>Eukaryota</taxon>
        <taxon>Viridiplantae</taxon>
        <taxon>Streptophyta</taxon>
        <taxon>Embryophyta</taxon>
        <taxon>Tracheophyta</taxon>
        <taxon>Spermatophyta</taxon>
        <taxon>Magnoliopsida</taxon>
        <taxon>eudicotyledons</taxon>
        <taxon>Gunneridae</taxon>
        <taxon>Pentapetalae</taxon>
        <taxon>asterids</taxon>
        <taxon>lamiids</taxon>
        <taxon>Gentianales</taxon>
        <taxon>Rubiaceae</taxon>
        <taxon>Ixoroideae</taxon>
        <taxon>Gardenieae complex</taxon>
        <taxon>Bertiereae - Coffeeae clade</taxon>
        <taxon>Coffeeae</taxon>
        <taxon>Coffea</taxon>
    </lineage>
</organism>
<reference evidence="3" key="1">
    <citation type="submission" date="2025-08" db="UniProtKB">
        <authorList>
            <consortium name="RefSeq"/>
        </authorList>
    </citation>
    <scope>IDENTIFICATION</scope>
    <source>
        <tissue evidence="3">Leaves</tissue>
    </source>
</reference>
<name>A0ABM4X6T5_COFAR</name>